<reference evidence="8" key="1">
    <citation type="submission" date="2020-02" db="EMBL/GenBank/DDBJ databases">
        <authorList>
            <person name="Chen W.-M."/>
        </authorList>
    </citation>
    <scope>NUCLEOTIDE SEQUENCE</scope>
    <source>
        <strain evidence="8">NBD-18</strain>
    </source>
</reference>
<dbReference type="PANTHER" id="PTHR12918:SF1">
    <property type="entry name" value="CYSTEINE DIOXYGENASE TYPE 1"/>
    <property type="match status" value="1"/>
</dbReference>
<keyword evidence="5 7" id="KW-0408">Iron</keyword>
<dbReference type="CDD" id="cd10548">
    <property type="entry name" value="cupin_CDO"/>
    <property type="match status" value="1"/>
</dbReference>
<dbReference type="InterPro" id="IPR014710">
    <property type="entry name" value="RmlC-like_jellyroll"/>
</dbReference>
<dbReference type="PANTHER" id="PTHR12918">
    <property type="entry name" value="CYSTEINE DIOXYGENASE"/>
    <property type="match status" value="1"/>
</dbReference>
<comment type="caution">
    <text evidence="8">The sequence shown here is derived from an EMBL/GenBank/DDBJ whole genome shotgun (WGS) entry which is preliminary data.</text>
</comment>
<feature type="binding site" evidence="7">
    <location>
        <position position="94"/>
    </location>
    <ligand>
        <name>Fe cation</name>
        <dbReference type="ChEBI" id="CHEBI:24875"/>
        <note>catalytic</note>
    </ligand>
</feature>
<evidence type="ECO:0000256" key="5">
    <source>
        <dbReference type="ARBA" id="ARBA00023004"/>
    </source>
</evidence>
<dbReference type="GO" id="GO:0019448">
    <property type="term" value="P:L-cysteine catabolic process"/>
    <property type="evidence" value="ECO:0007669"/>
    <property type="project" value="TreeGrafter"/>
</dbReference>
<dbReference type="EMBL" id="JAAGRN010000004">
    <property type="protein sequence ID" value="NDY82913.1"/>
    <property type="molecule type" value="Genomic_DNA"/>
</dbReference>
<protein>
    <submittedName>
        <fullName evidence="8">Cysteine dioxygenase</fullName>
    </submittedName>
</protein>
<comment type="similarity">
    <text evidence="1">Belongs to the cysteine dioxygenase family.</text>
</comment>
<evidence type="ECO:0000256" key="2">
    <source>
        <dbReference type="ARBA" id="ARBA00022723"/>
    </source>
</evidence>
<dbReference type="Pfam" id="PF05995">
    <property type="entry name" value="CDO_I"/>
    <property type="match status" value="1"/>
</dbReference>
<feature type="cross-link" description="3'-(S-cysteinyl)-tyrosine (Cys-Tyr)" evidence="6">
    <location>
        <begin position="98"/>
        <end position="161"/>
    </location>
</feature>
<sequence>MNSFSNHEDSLFDLTAQIQLACCEQAVLTPQSVRKALDEALVGMTATELAHQILTLPRKSETYTRHILHADPKGRFTIVALVWEKGQASPVHAHFTWCAYKVLNGVLSESHFEWDRSAQQARLTGEVERPSGQSVCGHAGLELIHQLGNRQEQPAVSIHVYGMDSDRIGTHVNRLLVCDHHA</sequence>
<gene>
    <name evidence="8" type="ORF">G3I67_06680</name>
</gene>
<keyword evidence="3 8" id="KW-0223">Dioxygenase</keyword>
<evidence type="ECO:0000256" key="7">
    <source>
        <dbReference type="PIRSR" id="PIRSR610300-51"/>
    </source>
</evidence>
<evidence type="ECO:0000256" key="3">
    <source>
        <dbReference type="ARBA" id="ARBA00022964"/>
    </source>
</evidence>
<dbReference type="SUPFAM" id="SSF51182">
    <property type="entry name" value="RmlC-like cupins"/>
    <property type="match status" value="1"/>
</dbReference>
<organism evidence="8">
    <name type="scientific">Sheuella amnicola</name>
    <dbReference type="NCBI Taxonomy" id="2707330"/>
    <lineage>
        <taxon>Bacteria</taxon>
        <taxon>Pseudomonadati</taxon>
        <taxon>Pseudomonadota</taxon>
        <taxon>Betaproteobacteria</taxon>
        <taxon>Burkholderiales</taxon>
        <taxon>Alcaligenaceae</taxon>
        <taxon>Sheuella</taxon>
    </lineage>
</organism>
<evidence type="ECO:0000256" key="4">
    <source>
        <dbReference type="ARBA" id="ARBA00023002"/>
    </source>
</evidence>
<proteinExistence type="inferred from homology"/>
<keyword evidence="4" id="KW-0560">Oxidoreductase</keyword>
<dbReference type="Gene3D" id="2.60.120.10">
    <property type="entry name" value="Jelly Rolls"/>
    <property type="match status" value="1"/>
</dbReference>
<dbReference type="InterPro" id="IPR010300">
    <property type="entry name" value="CDO_1"/>
</dbReference>
<dbReference type="GO" id="GO:0008198">
    <property type="term" value="F:ferrous iron binding"/>
    <property type="evidence" value="ECO:0007669"/>
    <property type="project" value="TreeGrafter"/>
</dbReference>
<keyword evidence="6" id="KW-0883">Thioether bond</keyword>
<dbReference type="GO" id="GO:0017172">
    <property type="term" value="F:cysteine dioxygenase activity"/>
    <property type="evidence" value="ECO:0007669"/>
    <property type="project" value="TreeGrafter"/>
</dbReference>
<feature type="binding site" evidence="7">
    <location>
        <position position="145"/>
    </location>
    <ligand>
        <name>Fe cation</name>
        <dbReference type="ChEBI" id="CHEBI:24875"/>
        <note>catalytic</note>
    </ligand>
</feature>
<name>A0A6B2QY24_9BURK</name>
<accession>A0A6B2QY24</accession>
<dbReference type="InterPro" id="IPR011051">
    <property type="entry name" value="RmlC_Cupin_sf"/>
</dbReference>
<dbReference type="RefSeq" id="WP_163653094.1">
    <property type="nucleotide sequence ID" value="NZ_JAAGRN010000004.1"/>
</dbReference>
<keyword evidence="2 7" id="KW-0479">Metal-binding</keyword>
<evidence type="ECO:0000256" key="6">
    <source>
        <dbReference type="PIRSR" id="PIRSR610300-50"/>
    </source>
</evidence>
<feature type="binding site" evidence="7">
    <location>
        <position position="92"/>
    </location>
    <ligand>
        <name>Fe cation</name>
        <dbReference type="ChEBI" id="CHEBI:24875"/>
        <note>catalytic</note>
    </ligand>
</feature>
<dbReference type="AlphaFoldDB" id="A0A6B2QY24"/>
<evidence type="ECO:0000313" key="8">
    <source>
        <dbReference type="EMBL" id="NDY82913.1"/>
    </source>
</evidence>
<evidence type="ECO:0000256" key="1">
    <source>
        <dbReference type="ARBA" id="ARBA00006622"/>
    </source>
</evidence>